<accession>A0A0D0DKI0</accession>
<dbReference type="InParanoid" id="A0A0D0DKI0"/>
<keyword evidence="2" id="KW-1185">Reference proteome</keyword>
<feature type="non-terminal residue" evidence="1">
    <location>
        <position position="1"/>
    </location>
</feature>
<dbReference type="Proteomes" id="UP000054538">
    <property type="component" value="Unassembled WGS sequence"/>
</dbReference>
<gene>
    <name evidence="1" type="ORF">PAXRUDRAFT_163200</name>
</gene>
<dbReference type="AlphaFoldDB" id="A0A0D0DKI0"/>
<reference evidence="2" key="2">
    <citation type="submission" date="2015-01" db="EMBL/GenBank/DDBJ databases">
        <title>Evolutionary Origins and Diversification of the Mycorrhizal Mutualists.</title>
        <authorList>
            <consortium name="DOE Joint Genome Institute"/>
            <consortium name="Mycorrhizal Genomics Consortium"/>
            <person name="Kohler A."/>
            <person name="Kuo A."/>
            <person name="Nagy L.G."/>
            <person name="Floudas D."/>
            <person name="Copeland A."/>
            <person name="Barry K.W."/>
            <person name="Cichocki N."/>
            <person name="Veneault-Fourrey C."/>
            <person name="LaButti K."/>
            <person name="Lindquist E.A."/>
            <person name="Lipzen A."/>
            <person name="Lundell T."/>
            <person name="Morin E."/>
            <person name="Murat C."/>
            <person name="Riley R."/>
            <person name="Ohm R."/>
            <person name="Sun H."/>
            <person name="Tunlid A."/>
            <person name="Henrissat B."/>
            <person name="Grigoriev I.V."/>
            <person name="Hibbett D.S."/>
            <person name="Martin F."/>
        </authorList>
    </citation>
    <scope>NUCLEOTIDE SEQUENCE [LARGE SCALE GENOMIC DNA]</scope>
    <source>
        <strain evidence="2">Ve08.2h10</strain>
    </source>
</reference>
<sequence>FIQEYWRPTANRPGLAATEVVGKIERMIEVLKPQRGLGTLILSGSEWSQNHSCDSDADQASAVTRSQEVRGFRFIDGL</sequence>
<dbReference type="HOGENOM" id="CLU_2628619_0_0_1"/>
<evidence type="ECO:0000313" key="1">
    <source>
        <dbReference type="EMBL" id="KIK78730.1"/>
    </source>
</evidence>
<evidence type="ECO:0000313" key="2">
    <source>
        <dbReference type="Proteomes" id="UP000054538"/>
    </source>
</evidence>
<protein>
    <submittedName>
        <fullName evidence="1">Uncharacterized protein</fullName>
    </submittedName>
</protein>
<dbReference type="EMBL" id="KN826494">
    <property type="protein sequence ID" value="KIK78730.1"/>
    <property type="molecule type" value="Genomic_DNA"/>
</dbReference>
<name>A0A0D0DKI0_9AGAM</name>
<reference evidence="1 2" key="1">
    <citation type="submission" date="2014-04" db="EMBL/GenBank/DDBJ databases">
        <authorList>
            <consortium name="DOE Joint Genome Institute"/>
            <person name="Kuo A."/>
            <person name="Kohler A."/>
            <person name="Jargeat P."/>
            <person name="Nagy L.G."/>
            <person name="Floudas D."/>
            <person name="Copeland A."/>
            <person name="Barry K.W."/>
            <person name="Cichocki N."/>
            <person name="Veneault-Fourrey C."/>
            <person name="LaButti K."/>
            <person name="Lindquist E.A."/>
            <person name="Lipzen A."/>
            <person name="Lundell T."/>
            <person name="Morin E."/>
            <person name="Murat C."/>
            <person name="Sun H."/>
            <person name="Tunlid A."/>
            <person name="Henrissat B."/>
            <person name="Grigoriev I.V."/>
            <person name="Hibbett D.S."/>
            <person name="Martin F."/>
            <person name="Nordberg H.P."/>
            <person name="Cantor M.N."/>
            <person name="Hua S.X."/>
        </authorList>
    </citation>
    <scope>NUCLEOTIDE SEQUENCE [LARGE SCALE GENOMIC DNA]</scope>
    <source>
        <strain evidence="1 2">Ve08.2h10</strain>
    </source>
</reference>
<proteinExistence type="predicted"/>
<organism evidence="1 2">
    <name type="scientific">Paxillus rubicundulus Ve08.2h10</name>
    <dbReference type="NCBI Taxonomy" id="930991"/>
    <lineage>
        <taxon>Eukaryota</taxon>
        <taxon>Fungi</taxon>
        <taxon>Dikarya</taxon>
        <taxon>Basidiomycota</taxon>
        <taxon>Agaricomycotina</taxon>
        <taxon>Agaricomycetes</taxon>
        <taxon>Agaricomycetidae</taxon>
        <taxon>Boletales</taxon>
        <taxon>Paxilineae</taxon>
        <taxon>Paxillaceae</taxon>
        <taxon>Paxillus</taxon>
    </lineage>
</organism>